<sequence length="214" mass="23820">MPDSGNGAMSDPEDSREQDRFLPVANVARLMKRALPDNSKIAKEAKDCIMECVSEFISFITSEATDRCISEKRKTINGEDILWAMQSLGFDNYCETMKVYLHRYRESIKLDRAASLPPSKADSAVHGETGAAGHMDDQATAAANQAAIQQMAYAIAYHQQQQIFQQQQHHHAPPSGTEHVQQQQQQGQLQTQPQIALTPQQLNALAAHFATNQR</sequence>
<dbReference type="Proteomes" id="UP000053201">
    <property type="component" value="Unassembled WGS sequence"/>
</dbReference>
<evidence type="ECO:0000256" key="7">
    <source>
        <dbReference type="ARBA" id="ARBA00023242"/>
    </source>
</evidence>
<dbReference type="FunFam" id="1.10.20.10:FF:000110">
    <property type="entry name" value="Nuclear factor Y, subunit B1"/>
    <property type="match status" value="1"/>
</dbReference>
<dbReference type="PANTHER" id="PTHR11064">
    <property type="entry name" value="CCAAT-BINDING TRANSCRIPTION FACTOR-RELATED"/>
    <property type="match status" value="1"/>
</dbReference>
<dbReference type="PANTHER" id="PTHR11064:SF9">
    <property type="entry name" value="NUCLEAR TRANSCRIPTION FACTOR Y SUBUNIT BETA"/>
    <property type="match status" value="1"/>
</dbReference>
<evidence type="ECO:0000256" key="1">
    <source>
        <dbReference type="ARBA" id="ARBA00004123"/>
    </source>
</evidence>
<evidence type="ECO:0000256" key="5">
    <source>
        <dbReference type="ARBA" id="ARBA00023159"/>
    </source>
</evidence>
<keyword evidence="7" id="KW-0539">Nucleus</keyword>
<protein>
    <recommendedName>
        <fullName evidence="9">Transcription factor CBF/NF-Y/archaeal histone domain-containing protein</fullName>
    </recommendedName>
</protein>
<comment type="similarity">
    <text evidence="2">Belongs to the NFYB/HAP3 subunit family.</text>
</comment>
<feature type="compositionally biased region" description="Low complexity" evidence="8">
    <location>
        <begin position="181"/>
        <end position="192"/>
    </location>
</feature>
<accession>A0A0L0HKG1</accession>
<feature type="domain" description="Transcription factor CBF/NF-Y/archaeal histone" evidence="9">
    <location>
        <begin position="21"/>
        <end position="85"/>
    </location>
</feature>
<keyword evidence="6" id="KW-0804">Transcription</keyword>
<evidence type="ECO:0000259" key="9">
    <source>
        <dbReference type="Pfam" id="PF00808"/>
    </source>
</evidence>
<dbReference type="OMA" id="NEERYHI"/>
<name>A0A0L0HKG1_SPIPD</name>
<dbReference type="EMBL" id="KQ257453">
    <property type="protein sequence ID" value="KND01956.1"/>
    <property type="molecule type" value="Genomic_DNA"/>
</dbReference>
<dbReference type="FunCoup" id="A0A0L0HKG1">
    <property type="interactions" value="26"/>
</dbReference>
<dbReference type="InParanoid" id="A0A0L0HKG1"/>
<dbReference type="GO" id="GO:0016602">
    <property type="term" value="C:CCAAT-binding factor complex"/>
    <property type="evidence" value="ECO:0007669"/>
    <property type="project" value="InterPro"/>
</dbReference>
<dbReference type="PRINTS" id="PR00615">
    <property type="entry name" value="CCAATSUBUNTA"/>
</dbReference>
<dbReference type="SUPFAM" id="SSF47113">
    <property type="entry name" value="Histone-fold"/>
    <property type="match status" value="1"/>
</dbReference>
<evidence type="ECO:0000313" key="11">
    <source>
        <dbReference type="Proteomes" id="UP000053201"/>
    </source>
</evidence>
<dbReference type="GO" id="GO:0000978">
    <property type="term" value="F:RNA polymerase II cis-regulatory region sequence-specific DNA binding"/>
    <property type="evidence" value="ECO:0007669"/>
    <property type="project" value="TreeGrafter"/>
</dbReference>
<dbReference type="RefSeq" id="XP_016609995.1">
    <property type="nucleotide sequence ID" value="XM_016750751.1"/>
</dbReference>
<proteinExistence type="inferred from homology"/>
<dbReference type="CDD" id="cd22907">
    <property type="entry name" value="HFD_NFYB"/>
    <property type="match status" value="1"/>
</dbReference>
<evidence type="ECO:0000256" key="6">
    <source>
        <dbReference type="ARBA" id="ARBA00023163"/>
    </source>
</evidence>
<feature type="region of interest" description="Disordered" evidence="8">
    <location>
        <begin position="164"/>
        <end position="192"/>
    </location>
</feature>
<dbReference type="InterPro" id="IPR009072">
    <property type="entry name" value="Histone-fold"/>
</dbReference>
<evidence type="ECO:0000313" key="10">
    <source>
        <dbReference type="EMBL" id="KND01956.1"/>
    </source>
</evidence>
<dbReference type="GO" id="GO:0001228">
    <property type="term" value="F:DNA-binding transcription activator activity, RNA polymerase II-specific"/>
    <property type="evidence" value="ECO:0007669"/>
    <property type="project" value="InterPro"/>
</dbReference>
<evidence type="ECO:0000256" key="3">
    <source>
        <dbReference type="ARBA" id="ARBA00023015"/>
    </source>
</evidence>
<dbReference type="STRING" id="645134.A0A0L0HKG1"/>
<dbReference type="InterPro" id="IPR027113">
    <property type="entry name" value="Transc_fact_NFYB/HAP3"/>
</dbReference>
<keyword evidence="4" id="KW-0238">DNA-binding</keyword>
<gene>
    <name evidence="10" type="ORF">SPPG_02464</name>
</gene>
<keyword evidence="3" id="KW-0805">Transcription regulation</keyword>
<keyword evidence="5" id="KW-0010">Activator</keyword>
<dbReference type="AlphaFoldDB" id="A0A0L0HKG1"/>
<dbReference type="Gene3D" id="1.10.20.10">
    <property type="entry name" value="Histone, subunit A"/>
    <property type="match status" value="1"/>
</dbReference>
<dbReference type="GO" id="GO:0046982">
    <property type="term" value="F:protein heterodimerization activity"/>
    <property type="evidence" value="ECO:0007669"/>
    <property type="project" value="InterPro"/>
</dbReference>
<keyword evidence="11" id="KW-1185">Reference proteome</keyword>
<dbReference type="OrthoDB" id="386949at2759"/>
<evidence type="ECO:0000256" key="8">
    <source>
        <dbReference type="SAM" id="MobiDB-lite"/>
    </source>
</evidence>
<comment type="subcellular location">
    <subcellularLocation>
        <location evidence="1">Nucleus</location>
    </subcellularLocation>
</comment>
<dbReference type="GeneID" id="27686046"/>
<reference evidence="10 11" key="1">
    <citation type="submission" date="2009-08" db="EMBL/GenBank/DDBJ databases">
        <title>The Genome Sequence of Spizellomyces punctatus strain DAOM BR117.</title>
        <authorList>
            <consortium name="The Broad Institute Genome Sequencing Platform"/>
            <person name="Russ C."/>
            <person name="Cuomo C."/>
            <person name="Shea T."/>
            <person name="Young S.K."/>
            <person name="Zeng Q."/>
            <person name="Koehrsen M."/>
            <person name="Haas B."/>
            <person name="Borodovsky M."/>
            <person name="Guigo R."/>
            <person name="Alvarado L."/>
            <person name="Berlin A."/>
            <person name="Bochicchio J."/>
            <person name="Borenstein D."/>
            <person name="Chapman S."/>
            <person name="Chen Z."/>
            <person name="Engels R."/>
            <person name="Freedman E."/>
            <person name="Gellesch M."/>
            <person name="Goldberg J."/>
            <person name="Griggs A."/>
            <person name="Gujja S."/>
            <person name="Heiman D."/>
            <person name="Hepburn T."/>
            <person name="Howarth C."/>
            <person name="Jen D."/>
            <person name="Larson L."/>
            <person name="Lewis B."/>
            <person name="Mehta T."/>
            <person name="Park D."/>
            <person name="Pearson M."/>
            <person name="Roberts A."/>
            <person name="Saif S."/>
            <person name="Shenoy N."/>
            <person name="Sisk P."/>
            <person name="Stolte C."/>
            <person name="Sykes S."/>
            <person name="Thomson T."/>
            <person name="Walk T."/>
            <person name="White J."/>
            <person name="Yandava C."/>
            <person name="Burger G."/>
            <person name="Gray M.W."/>
            <person name="Holland P.W.H."/>
            <person name="King N."/>
            <person name="Lang F.B.F."/>
            <person name="Roger A.J."/>
            <person name="Ruiz-Trillo I."/>
            <person name="Lander E."/>
            <person name="Nusbaum C."/>
        </authorList>
    </citation>
    <scope>NUCLEOTIDE SEQUENCE [LARGE SCALE GENOMIC DNA]</scope>
    <source>
        <strain evidence="10 11">DAOM BR117</strain>
    </source>
</reference>
<organism evidence="10 11">
    <name type="scientific">Spizellomyces punctatus (strain DAOM BR117)</name>
    <dbReference type="NCBI Taxonomy" id="645134"/>
    <lineage>
        <taxon>Eukaryota</taxon>
        <taxon>Fungi</taxon>
        <taxon>Fungi incertae sedis</taxon>
        <taxon>Chytridiomycota</taxon>
        <taxon>Chytridiomycota incertae sedis</taxon>
        <taxon>Chytridiomycetes</taxon>
        <taxon>Spizellomycetales</taxon>
        <taxon>Spizellomycetaceae</taxon>
        <taxon>Spizellomyces</taxon>
    </lineage>
</organism>
<dbReference type="InterPro" id="IPR003958">
    <property type="entry name" value="CBFA_NFYB_domain"/>
</dbReference>
<evidence type="ECO:0000256" key="4">
    <source>
        <dbReference type="ARBA" id="ARBA00023125"/>
    </source>
</evidence>
<dbReference type="VEuPathDB" id="FungiDB:SPPG_02464"/>
<dbReference type="eggNOG" id="KOG0869">
    <property type="taxonomic scope" value="Eukaryota"/>
</dbReference>
<evidence type="ECO:0000256" key="2">
    <source>
        <dbReference type="ARBA" id="ARBA00009053"/>
    </source>
</evidence>
<dbReference type="Pfam" id="PF00808">
    <property type="entry name" value="CBFD_NFYB_HMF"/>
    <property type="match status" value="1"/>
</dbReference>